<dbReference type="InterPro" id="IPR038305">
    <property type="entry name" value="HeLo_sf"/>
</dbReference>
<dbReference type="GO" id="GO:0005524">
    <property type="term" value="F:ATP binding"/>
    <property type="evidence" value="ECO:0007669"/>
    <property type="project" value="InterPro"/>
</dbReference>
<dbReference type="PANTHER" id="PTHR37542">
    <property type="entry name" value="HELO DOMAIN-CONTAINING PROTEIN-RELATED"/>
    <property type="match status" value="1"/>
</dbReference>
<protein>
    <recommendedName>
        <fullName evidence="1">Protein kinase domain-containing protein</fullName>
    </recommendedName>
</protein>
<dbReference type="InterPro" id="IPR011009">
    <property type="entry name" value="Kinase-like_dom_sf"/>
</dbReference>
<evidence type="ECO:0000313" key="2">
    <source>
        <dbReference type="EMBL" id="KAG7290288.1"/>
    </source>
</evidence>
<comment type="caution">
    <text evidence="2">The sequence shown here is derived from an EMBL/GenBank/DDBJ whole genome shotgun (WGS) entry which is preliminary data.</text>
</comment>
<reference evidence="2" key="1">
    <citation type="submission" date="2023-02" db="EMBL/GenBank/DDBJ databases">
        <authorList>
            <person name="Palmer J.M."/>
        </authorList>
    </citation>
    <scope>NUCLEOTIDE SEQUENCE</scope>
    <source>
        <strain evidence="2">FW57</strain>
    </source>
</reference>
<name>A0AAD4F3T7_9PEZI</name>
<dbReference type="InterPro" id="IPR029498">
    <property type="entry name" value="HeLo_dom"/>
</dbReference>
<dbReference type="SUPFAM" id="SSF56112">
    <property type="entry name" value="Protein kinase-like (PK-like)"/>
    <property type="match status" value="1"/>
</dbReference>
<proteinExistence type="predicted"/>
<dbReference type="GO" id="GO:0004672">
    <property type="term" value="F:protein kinase activity"/>
    <property type="evidence" value="ECO:0007669"/>
    <property type="project" value="InterPro"/>
</dbReference>
<evidence type="ECO:0000259" key="1">
    <source>
        <dbReference type="PROSITE" id="PS50011"/>
    </source>
</evidence>
<dbReference type="EMBL" id="JAHCVI010000001">
    <property type="protein sequence ID" value="KAG7290288.1"/>
    <property type="molecule type" value="Genomic_DNA"/>
</dbReference>
<dbReference type="Pfam" id="PF14479">
    <property type="entry name" value="HeLo"/>
    <property type="match status" value="1"/>
</dbReference>
<dbReference type="AlphaFoldDB" id="A0AAD4F3T7"/>
<dbReference type="Proteomes" id="UP001197093">
    <property type="component" value="Unassembled WGS sequence"/>
</dbReference>
<gene>
    <name evidence="2" type="ORF">NEMBOFW57_000287</name>
</gene>
<feature type="domain" description="Protein kinase" evidence="1">
    <location>
        <begin position="359"/>
        <end position="667"/>
    </location>
</feature>
<accession>A0AAD4F3T7</accession>
<dbReference type="Gene3D" id="1.20.120.1020">
    <property type="entry name" value="Prion-inhibition and propagation, HeLo domain"/>
    <property type="match status" value="1"/>
</dbReference>
<organism evidence="2 3">
    <name type="scientific">Staphylotrichum longicolle</name>
    <dbReference type="NCBI Taxonomy" id="669026"/>
    <lineage>
        <taxon>Eukaryota</taxon>
        <taxon>Fungi</taxon>
        <taxon>Dikarya</taxon>
        <taxon>Ascomycota</taxon>
        <taxon>Pezizomycotina</taxon>
        <taxon>Sordariomycetes</taxon>
        <taxon>Sordariomycetidae</taxon>
        <taxon>Sordariales</taxon>
        <taxon>Chaetomiaceae</taxon>
        <taxon>Staphylotrichum</taxon>
    </lineage>
</organism>
<keyword evidence="3" id="KW-1185">Reference proteome</keyword>
<evidence type="ECO:0000313" key="3">
    <source>
        <dbReference type="Proteomes" id="UP001197093"/>
    </source>
</evidence>
<dbReference type="PROSITE" id="PS50011">
    <property type="entry name" value="PROTEIN_KINASE_DOM"/>
    <property type="match status" value="1"/>
</dbReference>
<dbReference type="InterPro" id="IPR000719">
    <property type="entry name" value="Prot_kinase_dom"/>
</dbReference>
<sequence length="667" mass="74724">MEEDRSQEHQQLALPTESWNAPLPILYDDVQCRVKSAAEWMKRKKATGIDHERFVERYLQLTNVLLGLRLWGDDIVVQGESALGTIENDSTGFEILAPRLRTCFQEMLTILVDGDLFTDTNNDFSELDELEHNMLPFQDKSSLDDLCGLCMQGYRSFRSLKSLGREAQIILSKMEIQEYRLQALTQTLETVQRAKDTGDLGLLSQPVYNTLESIKLITTDTGHLRAHYKLKFEISSSSNLEDDEGAELGHPHVIKWLHFDETNMEKLATDLKMLTDVLEQFVALAAGPHKMRPTLISAATALIATSDPFTLATLAAASVQEYPELAADARRKLELLAPDSDFATVGSAPRTSLFSFDDFAVVNFPGDGQRQVATIAATSEVVLLEWQWLSPDPHHWAPTRHLKRVSALLRVPRPATLRILDYAGFTVDFEEDRVALVYRFPPGAAGDPPTTLLRLLQDVPPRSETAGLVPPTLNDRCALALALAETVFRLHMSGWLHQSINTHNVLFFAAADSEGARTILQGRLKTPFLIGFGLSREDKNGAVGSRADALRRARYWHPDYQAGFTVSFNKTHDLYSLGMVLLEIGFWKPFDRPPRYTPTSSLSKNRDQIVREYLAGHLAQYMGNAFETVVRTCLTGDFGCDVSEDAAFQRRVYDVVIEPLKKLLSGL</sequence>
<dbReference type="Gene3D" id="1.10.510.10">
    <property type="entry name" value="Transferase(Phosphotransferase) domain 1"/>
    <property type="match status" value="1"/>
</dbReference>
<dbReference type="InterPro" id="IPR056002">
    <property type="entry name" value="DUF7580"/>
</dbReference>
<dbReference type="Pfam" id="PF24476">
    <property type="entry name" value="DUF7580"/>
    <property type="match status" value="1"/>
</dbReference>